<reference evidence="9 10" key="1">
    <citation type="submission" date="2019-09" db="EMBL/GenBank/DDBJ databases">
        <title>Genome sequencing of Ng87 strain.</title>
        <authorList>
            <person name="Karasev E.S."/>
            <person name="Andronov E."/>
        </authorList>
    </citation>
    <scope>NUCLEOTIDE SEQUENCE [LARGE SCALE GENOMIC DNA]</scope>
    <source>
        <strain evidence="9 10">Ng87</strain>
    </source>
</reference>
<protein>
    <recommendedName>
        <fullName evidence="6">HTH-type transcriptional regulator TtuA</fullName>
    </recommendedName>
    <alternativeName>
        <fullName evidence="7">Tartrate utilization transcriptional regulator</fullName>
    </alternativeName>
</protein>
<evidence type="ECO:0000259" key="8">
    <source>
        <dbReference type="PROSITE" id="PS50931"/>
    </source>
</evidence>
<dbReference type="AlphaFoldDB" id="A0A6A1TL72"/>
<dbReference type="EMBL" id="VZUL01000006">
    <property type="protein sequence ID" value="KAB1082195.1"/>
    <property type="molecule type" value="Genomic_DNA"/>
</dbReference>
<name>A0A6A1TL72_NEOGA</name>
<comment type="caution">
    <text evidence="9">The sequence shown here is derived from an EMBL/GenBank/DDBJ whole genome shotgun (WGS) entry which is preliminary data.</text>
</comment>
<dbReference type="PANTHER" id="PTHR30346">
    <property type="entry name" value="TRANSCRIPTIONAL DUAL REGULATOR HCAR-RELATED"/>
    <property type="match status" value="1"/>
</dbReference>
<dbReference type="GO" id="GO:0003700">
    <property type="term" value="F:DNA-binding transcription factor activity"/>
    <property type="evidence" value="ECO:0007669"/>
    <property type="project" value="InterPro"/>
</dbReference>
<dbReference type="GO" id="GO:0032993">
    <property type="term" value="C:protein-DNA complex"/>
    <property type="evidence" value="ECO:0007669"/>
    <property type="project" value="TreeGrafter"/>
</dbReference>
<keyword evidence="4" id="KW-0804">Transcription</keyword>
<dbReference type="PRINTS" id="PR00039">
    <property type="entry name" value="HTHLYSR"/>
</dbReference>
<dbReference type="PANTHER" id="PTHR30346:SF30">
    <property type="entry name" value="SMALL NEUTRAL PROTEASE REGULATORY PROTEIN"/>
    <property type="match status" value="1"/>
</dbReference>
<evidence type="ECO:0000256" key="2">
    <source>
        <dbReference type="ARBA" id="ARBA00023015"/>
    </source>
</evidence>
<sequence length="304" mass="33211">MVEFKRFRYFLICAEELHFTRAAEKLGIAQPPLSQQIKLLEREIGTKLFNRTTRGVELTRAGESLLSDVRAILAASKRAIVTAQQIGRGEAGSIRVGFTGSVALNPLLSRVFAGFRQAYPLVDVQLAESTTRASLEALRNGQLDFGFIRPSEVELDDMFGQCIHKERMYAAVPIEHPLASSEAIQLSDLSREAFVLYPRANGQALYDAVIGACQRSGFSPRIVQEAPQMTSTVSLVAAGVGVTLVTESMRQLHNSRVRYLGLVGVAPVAETYLVRRVRPVSPIMMSFQTVVASILAADAGNMIA</sequence>
<comment type="similarity">
    <text evidence="1">Belongs to the LysR transcriptional regulatory family.</text>
</comment>
<dbReference type="InterPro" id="IPR005119">
    <property type="entry name" value="LysR_subst-bd"/>
</dbReference>
<dbReference type="Pfam" id="PF00126">
    <property type="entry name" value="HTH_1"/>
    <property type="match status" value="1"/>
</dbReference>
<evidence type="ECO:0000256" key="4">
    <source>
        <dbReference type="ARBA" id="ARBA00023163"/>
    </source>
</evidence>
<dbReference type="SUPFAM" id="SSF53850">
    <property type="entry name" value="Periplasmic binding protein-like II"/>
    <property type="match status" value="1"/>
</dbReference>
<accession>A0A6A1TL72</accession>
<organism evidence="9 10">
    <name type="scientific">Neorhizobium galegae</name>
    <name type="common">Rhizobium galegae</name>
    <dbReference type="NCBI Taxonomy" id="399"/>
    <lineage>
        <taxon>Bacteria</taxon>
        <taxon>Pseudomonadati</taxon>
        <taxon>Pseudomonadota</taxon>
        <taxon>Alphaproteobacteria</taxon>
        <taxon>Hyphomicrobiales</taxon>
        <taxon>Rhizobiaceae</taxon>
        <taxon>Rhizobium/Agrobacterium group</taxon>
        <taxon>Neorhizobium</taxon>
    </lineage>
</organism>
<proteinExistence type="inferred from homology"/>
<dbReference type="GO" id="GO:0003677">
    <property type="term" value="F:DNA binding"/>
    <property type="evidence" value="ECO:0007669"/>
    <property type="project" value="UniProtKB-KW"/>
</dbReference>
<dbReference type="SUPFAM" id="SSF46785">
    <property type="entry name" value="Winged helix' DNA-binding domain"/>
    <property type="match status" value="1"/>
</dbReference>
<dbReference type="Proteomes" id="UP000386575">
    <property type="component" value="Unassembled WGS sequence"/>
</dbReference>
<evidence type="ECO:0000256" key="5">
    <source>
        <dbReference type="ARBA" id="ARBA00054626"/>
    </source>
</evidence>
<dbReference type="InterPro" id="IPR000847">
    <property type="entry name" value="LysR_HTH_N"/>
</dbReference>
<comment type="function">
    <text evidence="5">Transcriptional regulator of the ttuABCDE tartrate utilization operon.</text>
</comment>
<feature type="domain" description="HTH lysR-type" evidence="8">
    <location>
        <begin position="2"/>
        <end position="59"/>
    </location>
</feature>
<evidence type="ECO:0000313" key="9">
    <source>
        <dbReference type="EMBL" id="KAB1082195.1"/>
    </source>
</evidence>
<dbReference type="Gene3D" id="1.10.10.10">
    <property type="entry name" value="Winged helix-like DNA-binding domain superfamily/Winged helix DNA-binding domain"/>
    <property type="match status" value="1"/>
</dbReference>
<keyword evidence="3" id="KW-0238">DNA-binding</keyword>
<evidence type="ECO:0000313" key="10">
    <source>
        <dbReference type="Proteomes" id="UP000386575"/>
    </source>
</evidence>
<dbReference type="FunFam" id="1.10.10.10:FF:000001">
    <property type="entry name" value="LysR family transcriptional regulator"/>
    <property type="match status" value="1"/>
</dbReference>
<keyword evidence="2" id="KW-0805">Transcription regulation</keyword>
<dbReference type="PROSITE" id="PS50931">
    <property type="entry name" value="HTH_LYSR"/>
    <property type="match status" value="1"/>
</dbReference>
<evidence type="ECO:0000256" key="1">
    <source>
        <dbReference type="ARBA" id="ARBA00009437"/>
    </source>
</evidence>
<evidence type="ECO:0000256" key="3">
    <source>
        <dbReference type="ARBA" id="ARBA00023125"/>
    </source>
</evidence>
<dbReference type="Pfam" id="PF03466">
    <property type="entry name" value="LysR_substrate"/>
    <property type="match status" value="1"/>
</dbReference>
<dbReference type="Gene3D" id="3.40.190.10">
    <property type="entry name" value="Periplasmic binding protein-like II"/>
    <property type="match status" value="2"/>
</dbReference>
<dbReference type="RefSeq" id="WP_151047755.1">
    <property type="nucleotide sequence ID" value="NZ_VZUL01000006.1"/>
</dbReference>
<gene>
    <name evidence="9" type="ORF">F4V91_33285</name>
</gene>
<evidence type="ECO:0000256" key="7">
    <source>
        <dbReference type="ARBA" id="ARBA00083243"/>
    </source>
</evidence>
<evidence type="ECO:0000256" key="6">
    <source>
        <dbReference type="ARBA" id="ARBA00067332"/>
    </source>
</evidence>
<dbReference type="InterPro" id="IPR036390">
    <property type="entry name" value="WH_DNA-bd_sf"/>
</dbReference>
<dbReference type="InterPro" id="IPR036388">
    <property type="entry name" value="WH-like_DNA-bd_sf"/>
</dbReference>